<organism evidence="1 2">
    <name type="scientific">Mycena alexandri</name>
    <dbReference type="NCBI Taxonomy" id="1745969"/>
    <lineage>
        <taxon>Eukaryota</taxon>
        <taxon>Fungi</taxon>
        <taxon>Dikarya</taxon>
        <taxon>Basidiomycota</taxon>
        <taxon>Agaricomycotina</taxon>
        <taxon>Agaricomycetes</taxon>
        <taxon>Agaricomycetidae</taxon>
        <taxon>Agaricales</taxon>
        <taxon>Marasmiineae</taxon>
        <taxon>Mycenaceae</taxon>
        <taxon>Mycena</taxon>
    </lineage>
</organism>
<accession>A0AAD6WTZ4</accession>
<gene>
    <name evidence="1" type="ORF">C8F04DRAFT_276926</name>
</gene>
<comment type="caution">
    <text evidence="1">The sequence shown here is derived from an EMBL/GenBank/DDBJ whole genome shotgun (WGS) entry which is preliminary data.</text>
</comment>
<keyword evidence="2" id="KW-1185">Reference proteome</keyword>
<dbReference type="Proteomes" id="UP001218188">
    <property type="component" value="Unassembled WGS sequence"/>
</dbReference>
<sequence>MRTSPPCFPHFHCRCSPFRSASPTICVLRSRGCDFHIVAGIALVLRARLWQSSIVRGALIIAFTACSSPYVRGRVLGWIGTLRADSSDLSRLAFGPNRPQTDRNRDLSSLARCFACGVYLKRYRCVPADCLPRAPQYRASTVFLQGYFPAHGGHVELGHTAVHSNKGNAHRLDAPFLTDRNTPAHMACAHANYMSTSTQQDPPFASGRVDFFRSFCRSFFPRVTHQSIAI</sequence>
<dbReference type="EMBL" id="JARJCM010000248">
    <property type="protein sequence ID" value="KAJ7020889.1"/>
    <property type="molecule type" value="Genomic_DNA"/>
</dbReference>
<proteinExistence type="predicted"/>
<protein>
    <submittedName>
        <fullName evidence="1">Uncharacterized protein</fullName>
    </submittedName>
</protein>
<name>A0AAD6WTZ4_9AGAR</name>
<evidence type="ECO:0000313" key="2">
    <source>
        <dbReference type="Proteomes" id="UP001218188"/>
    </source>
</evidence>
<reference evidence="1" key="1">
    <citation type="submission" date="2023-03" db="EMBL/GenBank/DDBJ databases">
        <title>Massive genome expansion in bonnet fungi (Mycena s.s.) driven by repeated elements and novel gene families across ecological guilds.</title>
        <authorList>
            <consortium name="Lawrence Berkeley National Laboratory"/>
            <person name="Harder C.B."/>
            <person name="Miyauchi S."/>
            <person name="Viragh M."/>
            <person name="Kuo A."/>
            <person name="Thoen E."/>
            <person name="Andreopoulos B."/>
            <person name="Lu D."/>
            <person name="Skrede I."/>
            <person name="Drula E."/>
            <person name="Henrissat B."/>
            <person name="Morin E."/>
            <person name="Kohler A."/>
            <person name="Barry K."/>
            <person name="LaButti K."/>
            <person name="Morin E."/>
            <person name="Salamov A."/>
            <person name="Lipzen A."/>
            <person name="Mereny Z."/>
            <person name="Hegedus B."/>
            <person name="Baldrian P."/>
            <person name="Stursova M."/>
            <person name="Weitz H."/>
            <person name="Taylor A."/>
            <person name="Grigoriev I.V."/>
            <person name="Nagy L.G."/>
            <person name="Martin F."/>
            <person name="Kauserud H."/>
        </authorList>
    </citation>
    <scope>NUCLEOTIDE SEQUENCE</scope>
    <source>
        <strain evidence="1">CBHHK200</strain>
    </source>
</reference>
<evidence type="ECO:0000313" key="1">
    <source>
        <dbReference type="EMBL" id="KAJ7020889.1"/>
    </source>
</evidence>
<dbReference type="AlphaFoldDB" id="A0AAD6WTZ4"/>